<organism evidence="9 10">
    <name type="scientific">Bhargavaea cecembensis DSE10</name>
    <dbReference type="NCBI Taxonomy" id="1235279"/>
    <lineage>
        <taxon>Bacteria</taxon>
        <taxon>Bacillati</taxon>
        <taxon>Bacillota</taxon>
        <taxon>Bacilli</taxon>
        <taxon>Bacillales</taxon>
        <taxon>Caryophanaceae</taxon>
        <taxon>Bhargavaea</taxon>
    </lineage>
</organism>
<protein>
    <submittedName>
        <fullName evidence="9">Glycine betaine transporter BetP</fullName>
    </submittedName>
</protein>
<proteinExistence type="inferred from homology"/>
<feature type="transmembrane region" description="Helical" evidence="8">
    <location>
        <begin position="145"/>
        <end position="163"/>
    </location>
</feature>
<feature type="transmembrane region" description="Helical" evidence="8">
    <location>
        <begin position="89"/>
        <end position="111"/>
    </location>
</feature>
<keyword evidence="4" id="KW-1003">Cell membrane</keyword>
<feature type="transmembrane region" description="Helical" evidence="8">
    <location>
        <begin position="347"/>
        <end position="372"/>
    </location>
</feature>
<feature type="transmembrane region" description="Helical" evidence="8">
    <location>
        <begin position="442"/>
        <end position="464"/>
    </location>
</feature>
<evidence type="ECO:0000313" key="9">
    <source>
        <dbReference type="EMBL" id="EMR04848.1"/>
    </source>
</evidence>
<keyword evidence="6 8" id="KW-1133">Transmembrane helix</keyword>
<gene>
    <name evidence="9" type="primary">betP_5</name>
    <name evidence="9" type="ORF">C772_03220</name>
</gene>
<sequence length="540" mass="58695">MKPKTRAKHMNIVFWTSTAVITLLVLWGTVNPAGLSRWADTAYSFTTDAFGWFYLLSVLAIVLFCFGLAVSKYGRIKLGRDDEKPKYSYFAWIGMLFSTGFGAGLVFWGIAEPMSHFANTPSGMEGFSAEAGRQAMQYSFFNWGVHQWSVFTIVGLALAYFQFRKREGRMISDTLNPVIGKSGKKPLRNAINILAVIATVLGVATSVGMGILQINGGLNYVFDVPQNTLFLLIITGGLLLLYLTSALTGLDKGIKILSTLNLSLAIGLILVVLFLGPTQFILEALALGIGDYIQNFFGMSLGLSPYDGNTWSKGWTVGYWAWVLAWSPFVGTFIARISKGRTIREFVFGVLIVPPFIAVVWIAVFGGTALYMDLFQETNIAGAVQNDVTSALFATFDNFPVSTVLSVTFILLIVTFLVTSADSATFVLGMMTTNGDPNPSNLVKVIWGVLMSAIVAVLIISSGLQGLQTASLVAALPFTVILLLMGVSLFKTIRADEAVPVEAEKMAETAEEGLQENIEVYKAAPRKKKVTYPGAVRGHQ</sequence>
<reference evidence="9 10" key="1">
    <citation type="journal article" date="2013" name="Genome Announc.">
        <title>Draft Genome Sequence of Bhargavaea cecembensis Strain DSE10T, Isolated from a Deep-Sea Sediment Sample Collected at a Depth of 5,904 m from the Chagos-Laccadive Ridge System in the Indian Ocean.</title>
        <authorList>
            <person name="Shivaji S."/>
            <person name="Ara S."/>
            <person name="Begum Z."/>
            <person name="Ruth M."/>
            <person name="Singh A."/>
            <person name="Kumar Pinnaka A."/>
        </authorList>
    </citation>
    <scope>NUCLEOTIDE SEQUENCE [LARGE SCALE GENOMIC DNA]</scope>
    <source>
        <strain evidence="9 10">DSE10</strain>
    </source>
</reference>
<dbReference type="PATRIC" id="fig|1235279.3.peg.3207"/>
<dbReference type="PANTHER" id="PTHR30047:SF7">
    <property type="entry name" value="HIGH-AFFINITY CHOLINE TRANSPORT PROTEIN"/>
    <property type="match status" value="1"/>
</dbReference>
<dbReference type="InterPro" id="IPR000060">
    <property type="entry name" value="BCCT_transptr"/>
</dbReference>
<dbReference type="NCBIfam" id="TIGR00842">
    <property type="entry name" value="bcct"/>
    <property type="match status" value="1"/>
</dbReference>
<feature type="transmembrane region" description="Helical" evidence="8">
    <location>
        <begin position="191"/>
        <end position="214"/>
    </location>
</feature>
<feature type="transmembrane region" description="Helical" evidence="8">
    <location>
        <begin position="12"/>
        <end position="30"/>
    </location>
</feature>
<comment type="subcellular location">
    <subcellularLocation>
        <location evidence="1">Cell membrane</location>
        <topology evidence="1">Multi-pass membrane protein</topology>
    </subcellularLocation>
</comment>
<keyword evidence="3" id="KW-0813">Transport</keyword>
<dbReference type="Proteomes" id="UP000011919">
    <property type="component" value="Unassembled WGS sequence"/>
</dbReference>
<evidence type="ECO:0000256" key="3">
    <source>
        <dbReference type="ARBA" id="ARBA00022448"/>
    </source>
</evidence>
<keyword evidence="7 8" id="KW-0472">Membrane</keyword>
<evidence type="ECO:0000256" key="8">
    <source>
        <dbReference type="SAM" id="Phobius"/>
    </source>
</evidence>
<feature type="transmembrane region" description="Helical" evidence="8">
    <location>
        <begin position="262"/>
        <end position="282"/>
    </location>
</feature>
<feature type="transmembrane region" description="Helical" evidence="8">
    <location>
        <begin position="470"/>
        <end position="490"/>
    </location>
</feature>
<feature type="transmembrane region" description="Helical" evidence="8">
    <location>
        <begin position="404"/>
        <end position="430"/>
    </location>
</feature>
<name>M7N8D4_9BACL</name>
<feature type="transmembrane region" description="Helical" evidence="8">
    <location>
        <begin position="317"/>
        <end position="335"/>
    </location>
</feature>
<feature type="transmembrane region" description="Helical" evidence="8">
    <location>
        <begin position="229"/>
        <end position="250"/>
    </location>
</feature>
<dbReference type="PANTHER" id="PTHR30047">
    <property type="entry name" value="HIGH-AFFINITY CHOLINE TRANSPORT PROTEIN-RELATED"/>
    <property type="match status" value="1"/>
</dbReference>
<evidence type="ECO:0000256" key="2">
    <source>
        <dbReference type="ARBA" id="ARBA00005658"/>
    </source>
</evidence>
<feature type="transmembrane region" description="Helical" evidence="8">
    <location>
        <begin position="50"/>
        <end position="69"/>
    </location>
</feature>
<evidence type="ECO:0000313" key="10">
    <source>
        <dbReference type="Proteomes" id="UP000011919"/>
    </source>
</evidence>
<dbReference type="RefSeq" id="WP_008301600.1">
    <property type="nucleotide sequence ID" value="NZ_AOFT01000031.1"/>
</dbReference>
<evidence type="ECO:0000256" key="6">
    <source>
        <dbReference type="ARBA" id="ARBA00022989"/>
    </source>
</evidence>
<accession>M7N8D4</accession>
<dbReference type="eggNOG" id="COG1292">
    <property type="taxonomic scope" value="Bacteria"/>
</dbReference>
<keyword evidence="5 8" id="KW-0812">Transmembrane</keyword>
<keyword evidence="10" id="KW-1185">Reference proteome</keyword>
<dbReference type="AlphaFoldDB" id="M7N8D4"/>
<evidence type="ECO:0000256" key="4">
    <source>
        <dbReference type="ARBA" id="ARBA00022475"/>
    </source>
</evidence>
<dbReference type="GO" id="GO:0022857">
    <property type="term" value="F:transmembrane transporter activity"/>
    <property type="evidence" value="ECO:0007669"/>
    <property type="project" value="InterPro"/>
</dbReference>
<dbReference type="OrthoDB" id="9775735at2"/>
<evidence type="ECO:0000256" key="7">
    <source>
        <dbReference type="ARBA" id="ARBA00023136"/>
    </source>
</evidence>
<dbReference type="EMBL" id="AOFT01000031">
    <property type="protein sequence ID" value="EMR04848.1"/>
    <property type="molecule type" value="Genomic_DNA"/>
</dbReference>
<dbReference type="Pfam" id="PF02028">
    <property type="entry name" value="BCCT"/>
    <property type="match status" value="1"/>
</dbReference>
<comment type="similarity">
    <text evidence="2">Belongs to the BCCT transporter (TC 2.A.15) family.</text>
</comment>
<evidence type="ECO:0000256" key="1">
    <source>
        <dbReference type="ARBA" id="ARBA00004651"/>
    </source>
</evidence>
<dbReference type="GO" id="GO:0005886">
    <property type="term" value="C:plasma membrane"/>
    <property type="evidence" value="ECO:0007669"/>
    <property type="project" value="UniProtKB-SubCell"/>
</dbReference>
<comment type="caution">
    <text evidence="9">The sequence shown here is derived from an EMBL/GenBank/DDBJ whole genome shotgun (WGS) entry which is preliminary data.</text>
</comment>
<evidence type="ECO:0000256" key="5">
    <source>
        <dbReference type="ARBA" id="ARBA00022692"/>
    </source>
</evidence>
<dbReference type="STRING" id="1235279.C772_03220"/>